<comment type="similarity">
    <text evidence="4">Belongs to the HflD family.</text>
</comment>
<evidence type="ECO:0000256" key="1">
    <source>
        <dbReference type="ARBA" id="ARBA00022475"/>
    </source>
</evidence>
<evidence type="ECO:0000313" key="6">
    <source>
        <dbReference type="Proteomes" id="UP000005090"/>
    </source>
</evidence>
<dbReference type="NCBIfam" id="NF001246">
    <property type="entry name" value="PRK00218.1-2"/>
    <property type="match status" value="1"/>
</dbReference>
<dbReference type="HAMAP" id="MF_00695">
    <property type="entry name" value="HflD_protein"/>
    <property type="match status" value="1"/>
</dbReference>
<protein>
    <recommendedName>
        <fullName evidence="4">High frequency lysogenization protein HflD homolog</fullName>
    </recommendedName>
</protein>
<dbReference type="Pfam" id="PF04356">
    <property type="entry name" value="DUF489"/>
    <property type="match status" value="1"/>
</dbReference>
<dbReference type="RefSeq" id="WP_005372778.1">
    <property type="nucleotide sequence ID" value="NZ_CM001475.1"/>
</dbReference>
<dbReference type="HOGENOM" id="CLU_098920_0_0_6"/>
<proteinExistence type="inferred from homology"/>
<dbReference type="SUPFAM" id="SSF101322">
    <property type="entry name" value="YcfC-like"/>
    <property type="match status" value="1"/>
</dbReference>
<evidence type="ECO:0000256" key="4">
    <source>
        <dbReference type="HAMAP-Rule" id="MF_00695"/>
    </source>
</evidence>
<dbReference type="InterPro" id="IPR035932">
    <property type="entry name" value="HflD-like_sf"/>
</dbReference>
<organism evidence="5 6">
    <name type="scientific">Methylomicrobium album BG8</name>
    <dbReference type="NCBI Taxonomy" id="686340"/>
    <lineage>
        <taxon>Bacteria</taxon>
        <taxon>Pseudomonadati</taxon>
        <taxon>Pseudomonadota</taxon>
        <taxon>Gammaproteobacteria</taxon>
        <taxon>Methylococcales</taxon>
        <taxon>Methylococcaceae</taxon>
        <taxon>Methylomicrobium</taxon>
    </lineage>
</organism>
<dbReference type="InterPro" id="IPR007451">
    <property type="entry name" value="HflD"/>
</dbReference>
<dbReference type="EMBL" id="CM001475">
    <property type="protein sequence ID" value="EIC30241.1"/>
    <property type="molecule type" value="Genomic_DNA"/>
</dbReference>
<dbReference type="GO" id="GO:0005737">
    <property type="term" value="C:cytoplasm"/>
    <property type="evidence" value="ECO:0007669"/>
    <property type="project" value="UniProtKB-SubCell"/>
</dbReference>
<keyword evidence="3 4" id="KW-0472">Membrane</keyword>
<reference evidence="5 6" key="1">
    <citation type="journal article" date="2013" name="Genome Announc.">
        <title>Genome Sequence of the Obligate Gammaproteobacterial Methanotroph Methylomicrobium album Strain BG8.</title>
        <authorList>
            <person name="Kits K.D."/>
            <person name="Kalyuzhnaya M.G."/>
            <person name="Klotz M.G."/>
            <person name="Jetten M.S."/>
            <person name="Op den Camp H.J."/>
            <person name="Vuilleumier S."/>
            <person name="Bringel F."/>
            <person name="Dispirito A.A."/>
            <person name="Murrell J.C."/>
            <person name="Bruce D."/>
            <person name="Cheng J.F."/>
            <person name="Copeland A."/>
            <person name="Goodwin L."/>
            <person name="Hauser L."/>
            <person name="Lajus A."/>
            <person name="Land M.L."/>
            <person name="Lapidus A."/>
            <person name="Lucas S."/>
            <person name="Medigue C."/>
            <person name="Pitluck S."/>
            <person name="Woyke T."/>
            <person name="Zeytun A."/>
            <person name="Stein L.Y."/>
        </authorList>
    </citation>
    <scope>NUCLEOTIDE SEQUENCE [LARGE SCALE GENOMIC DNA]</scope>
    <source>
        <strain evidence="5 6">BG8</strain>
    </source>
</reference>
<gene>
    <name evidence="4" type="primary">hflD</name>
    <name evidence="5" type="ORF">Metal_2524</name>
</gene>
<dbReference type="STRING" id="686340.Metal_2524"/>
<dbReference type="Gene3D" id="1.10.3890.10">
    <property type="entry name" value="HflD-like"/>
    <property type="match status" value="1"/>
</dbReference>
<keyword evidence="1 4" id="KW-1003">Cell membrane</keyword>
<sequence>MELKTLTNQTIALAGVAQAAALVQQLATRGTCDQEALNASIGSVLKIDSESVLDVYGGLNGLKLGLGQLKSQMTGYRVDNPEQARYAATLVFLENQLSSRKDLLDAIRVGVEKAQAQSEHFGLLHENVLANLGEVYHSTVSTLQPRIMVNGEQTYLSRPDTVNKIRALLLAGIRSVILWKQCGGARWKFIFYRKKIQKELENLLRQV</sequence>
<name>H8GIQ1_METAL</name>
<dbReference type="Proteomes" id="UP000005090">
    <property type="component" value="Chromosome"/>
</dbReference>
<comment type="subcellular location">
    <subcellularLocation>
        <location evidence="4">Cytoplasm</location>
    </subcellularLocation>
    <subcellularLocation>
        <location evidence="4">Cell membrane</location>
        <topology evidence="4">Peripheral membrane protein</topology>
        <orientation evidence="4">Cytoplasmic side</orientation>
    </subcellularLocation>
</comment>
<evidence type="ECO:0000256" key="2">
    <source>
        <dbReference type="ARBA" id="ARBA00022490"/>
    </source>
</evidence>
<dbReference type="PANTHER" id="PTHR38100">
    <property type="entry name" value="HIGH FREQUENCY LYSOGENIZATION PROTEIN HFLD"/>
    <property type="match status" value="1"/>
</dbReference>
<dbReference type="AlphaFoldDB" id="H8GIQ1"/>
<dbReference type="GO" id="GO:0005886">
    <property type="term" value="C:plasma membrane"/>
    <property type="evidence" value="ECO:0007669"/>
    <property type="project" value="UniProtKB-SubCell"/>
</dbReference>
<keyword evidence="2 4" id="KW-0963">Cytoplasm</keyword>
<evidence type="ECO:0000256" key="3">
    <source>
        <dbReference type="ARBA" id="ARBA00023136"/>
    </source>
</evidence>
<accession>H8GIQ1</accession>
<evidence type="ECO:0000313" key="5">
    <source>
        <dbReference type="EMBL" id="EIC30241.1"/>
    </source>
</evidence>
<dbReference type="eggNOG" id="COG2915">
    <property type="taxonomic scope" value="Bacteria"/>
</dbReference>
<keyword evidence="6" id="KW-1185">Reference proteome</keyword>
<dbReference type="PANTHER" id="PTHR38100:SF1">
    <property type="entry name" value="HIGH FREQUENCY LYSOGENIZATION PROTEIN HFLD"/>
    <property type="match status" value="1"/>
</dbReference>